<dbReference type="InterPro" id="IPR007632">
    <property type="entry name" value="Anoctamin"/>
</dbReference>
<dbReference type="HOGENOM" id="CLU_1191765_0_0_1"/>
<dbReference type="RefSeq" id="XP_005779303.1">
    <property type="nucleotide sequence ID" value="XM_005779246.1"/>
</dbReference>
<organism evidence="7 8">
    <name type="scientific">Emiliania huxleyi (strain CCMP1516)</name>
    <dbReference type="NCBI Taxonomy" id="280463"/>
    <lineage>
        <taxon>Eukaryota</taxon>
        <taxon>Haptista</taxon>
        <taxon>Haptophyta</taxon>
        <taxon>Prymnesiophyceae</taxon>
        <taxon>Isochrysidales</taxon>
        <taxon>Noelaerhabdaceae</taxon>
        <taxon>Emiliania</taxon>
    </lineage>
</organism>
<keyword evidence="4 5" id="KW-0472">Membrane</keyword>
<feature type="domain" description="Anoctamin transmembrane" evidence="6">
    <location>
        <begin position="55"/>
        <end position="208"/>
    </location>
</feature>
<dbReference type="AlphaFoldDB" id="A0A0D3JTN9"/>
<dbReference type="PANTHER" id="PTHR12308:SF73">
    <property type="entry name" value="ANOCTAMIN"/>
    <property type="match status" value="1"/>
</dbReference>
<accession>A0A0D3JTN9</accession>
<dbReference type="GO" id="GO:0005254">
    <property type="term" value="F:chloride channel activity"/>
    <property type="evidence" value="ECO:0007669"/>
    <property type="project" value="TreeGrafter"/>
</dbReference>
<dbReference type="Pfam" id="PF04547">
    <property type="entry name" value="Anoctamin"/>
    <property type="match status" value="1"/>
</dbReference>
<evidence type="ECO:0000313" key="7">
    <source>
        <dbReference type="EnsemblProtists" id="EOD26874"/>
    </source>
</evidence>
<reference evidence="8" key="1">
    <citation type="journal article" date="2013" name="Nature">
        <title>Pan genome of the phytoplankton Emiliania underpins its global distribution.</title>
        <authorList>
            <person name="Read B.A."/>
            <person name="Kegel J."/>
            <person name="Klute M.J."/>
            <person name="Kuo A."/>
            <person name="Lefebvre S.C."/>
            <person name="Maumus F."/>
            <person name="Mayer C."/>
            <person name="Miller J."/>
            <person name="Monier A."/>
            <person name="Salamov A."/>
            <person name="Young J."/>
            <person name="Aguilar M."/>
            <person name="Claverie J.M."/>
            <person name="Frickenhaus S."/>
            <person name="Gonzalez K."/>
            <person name="Herman E.K."/>
            <person name="Lin Y.C."/>
            <person name="Napier J."/>
            <person name="Ogata H."/>
            <person name="Sarno A.F."/>
            <person name="Shmutz J."/>
            <person name="Schroeder D."/>
            <person name="de Vargas C."/>
            <person name="Verret F."/>
            <person name="von Dassow P."/>
            <person name="Valentin K."/>
            <person name="Van de Peer Y."/>
            <person name="Wheeler G."/>
            <person name="Dacks J.B."/>
            <person name="Delwiche C.F."/>
            <person name="Dyhrman S.T."/>
            <person name="Glockner G."/>
            <person name="John U."/>
            <person name="Richards T."/>
            <person name="Worden A.Z."/>
            <person name="Zhang X."/>
            <person name="Grigoriev I.V."/>
            <person name="Allen A.E."/>
            <person name="Bidle K."/>
            <person name="Borodovsky M."/>
            <person name="Bowler C."/>
            <person name="Brownlee C."/>
            <person name="Cock J.M."/>
            <person name="Elias M."/>
            <person name="Gladyshev V.N."/>
            <person name="Groth M."/>
            <person name="Guda C."/>
            <person name="Hadaegh A."/>
            <person name="Iglesias-Rodriguez M.D."/>
            <person name="Jenkins J."/>
            <person name="Jones B.M."/>
            <person name="Lawson T."/>
            <person name="Leese F."/>
            <person name="Lindquist E."/>
            <person name="Lobanov A."/>
            <person name="Lomsadze A."/>
            <person name="Malik S.B."/>
            <person name="Marsh M.E."/>
            <person name="Mackinder L."/>
            <person name="Mock T."/>
            <person name="Mueller-Roeber B."/>
            <person name="Pagarete A."/>
            <person name="Parker M."/>
            <person name="Probert I."/>
            <person name="Quesneville H."/>
            <person name="Raines C."/>
            <person name="Rensing S.A."/>
            <person name="Riano-Pachon D.M."/>
            <person name="Richier S."/>
            <person name="Rokitta S."/>
            <person name="Shiraiwa Y."/>
            <person name="Soanes D.M."/>
            <person name="van der Giezen M."/>
            <person name="Wahlund T.M."/>
            <person name="Williams B."/>
            <person name="Wilson W."/>
            <person name="Wolfe G."/>
            <person name="Wurch L.L."/>
        </authorList>
    </citation>
    <scope>NUCLEOTIDE SEQUENCE</scope>
</reference>
<evidence type="ECO:0000256" key="3">
    <source>
        <dbReference type="ARBA" id="ARBA00022989"/>
    </source>
</evidence>
<evidence type="ECO:0000256" key="1">
    <source>
        <dbReference type="ARBA" id="ARBA00004141"/>
    </source>
</evidence>
<dbReference type="Proteomes" id="UP000013827">
    <property type="component" value="Unassembled WGS sequence"/>
</dbReference>
<dbReference type="GeneID" id="17272420"/>
<dbReference type="eggNOG" id="KOG2513">
    <property type="taxonomic scope" value="Eukaryota"/>
</dbReference>
<proteinExistence type="predicted"/>
<keyword evidence="8" id="KW-1185">Reference proteome</keyword>
<reference evidence="7" key="2">
    <citation type="submission" date="2024-10" db="UniProtKB">
        <authorList>
            <consortium name="EnsemblProtists"/>
        </authorList>
    </citation>
    <scope>IDENTIFICATION</scope>
</reference>
<evidence type="ECO:0000313" key="8">
    <source>
        <dbReference type="Proteomes" id="UP000013827"/>
    </source>
</evidence>
<protein>
    <recommendedName>
        <fullName evidence="6">Anoctamin transmembrane domain-containing protein</fullName>
    </recommendedName>
</protein>
<keyword evidence="3 5" id="KW-1133">Transmembrane helix</keyword>
<keyword evidence="2 5" id="KW-0812">Transmembrane</keyword>
<name>A0A0D3JTN9_EMIH1</name>
<dbReference type="PANTHER" id="PTHR12308">
    <property type="entry name" value="ANOCTAMIN"/>
    <property type="match status" value="1"/>
</dbReference>
<dbReference type="GO" id="GO:0016020">
    <property type="term" value="C:membrane"/>
    <property type="evidence" value="ECO:0007669"/>
    <property type="project" value="UniProtKB-SubCell"/>
</dbReference>
<dbReference type="EnsemblProtists" id="EOD26874">
    <property type="protein sequence ID" value="EOD26874"/>
    <property type="gene ID" value="EMIHUDRAFT_254399"/>
</dbReference>
<dbReference type="KEGG" id="ehx:EMIHUDRAFT_254399"/>
<sequence>MRFFDDHTRCGICFLLKTGRLASPGGLTVAARGGADGGATGGCDLSKRRRKERLTPAEERLYEQNELIVDIVAQYDLPELKAVEFGLSPTFYEFNELALQFGYIVLFSAALPAAAGLALLNNLLELRLDSVKVLKLTRRVPATSDSKGIGAWRSILLFLTYRFYPSFTPLDKLLLVVVLEHALIGLKLLIDACVPDMPAGVRIALAREEWLADQRVARNDQRSTTEGSLGETQ</sequence>
<evidence type="ECO:0000256" key="4">
    <source>
        <dbReference type="ARBA" id="ARBA00023136"/>
    </source>
</evidence>
<feature type="transmembrane region" description="Helical" evidence="5">
    <location>
        <begin position="97"/>
        <end position="120"/>
    </location>
</feature>
<evidence type="ECO:0000259" key="6">
    <source>
        <dbReference type="Pfam" id="PF04547"/>
    </source>
</evidence>
<dbReference type="InterPro" id="IPR049452">
    <property type="entry name" value="Anoctamin_TM"/>
</dbReference>
<evidence type="ECO:0000256" key="5">
    <source>
        <dbReference type="SAM" id="Phobius"/>
    </source>
</evidence>
<dbReference type="PaxDb" id="2903-EOD26874"/>
<comment type="subcellular location">
    <subcellularLocation>
        <location evidence="1">Membrane</location>
        <topology evidence="1">Multi-pass membrane protein</topology>
    </subcellularLocation>
</comment>
<evidence type="ECO:0000256" key="2">
    <source>
        <dbReference type="ARBA" id="ARBA00022692"/>
    </source>
</evidence>